<dbReference type="GeneID" id="40323588"/>
<dbReference type="EMBL" id="MKKU01001407">
    <property type="protein sequence ID" value="RNE95589.1"/>
    <property type="molecule type" value="Genomic_DNA"/>
</dbReference>
<accession>A0A3R7M3Q2</accession>
<name>A0A3R7M3Q2_9TRYP</name>
<protein>
    <submittedName>
        <fullName evidence="2">Uncharacterized protein</fullName>
    </submittedName>
</protein>
<gene>
    <name evidence="2" type="ORF">Tco025E_09977</name>
</gene>
<evidence type="ECO:0000313" key="3">
    <source>
        <dbReference type="Proteomes" id="UP000284403"/>
    </source>
</evidence>
<comment type="caution">
    <text evidence="2">The sequence shown here is derived from an EMBL/GenBank/DDBJ whole genome shotgun (WGS) entry which is preliminary data.</text>
</comment>
<keyword evidence="3" id="KW-1185">Reference proteome</keyword>
<sequence length="112" mass="11486">MALLSVSTCADAARGLPLASCVCVRVCGLLHLLPAVGCAASPAGRGGFLALRRPRVPHVCRAGRRKRSGAKPAPRENDGRAARGAAGHDRHSSIGNRGVGAPSRPWMVTTTG</sequence>
<dbReference type="Proteomes" id="UP000284403">
    <property type="component" value="Unassembled WGS sequence"/>
</dbReference>
<dbReference type="RefSeq" id="XP_029223102.1">
    <property type="nucleotide sequence ID" value="XM_029376772.1"/>
</dbReference>
<reference evidence="2 3" key="1">
    <citation type="journal article" date="2018" name="BMC Genomics">
        <title>Genomic comparison of Trypanosoma conorhini and Trypanosoma rangeli to Trypanosoma cruzi strains of high and low virulence.</title>
        <authorList>
            <person name="Bradwell K.R."/>
            <person name="Koparde V.N."/>
            <person name="Matveyev A.V."/>
            <person name="Serrano M.G."/>
            <person name="Alves J.M."/>
            <person name="Parikh H."/>
            <person name="Huang B."/>
            <person name="Lee V."/>
            <person name="Espinosa-Alvarez O."/>
            <person name="Ortiz P.A."/>
            <person name="Costa-Martins A.G."/>
            <person name="Teixeira M.M."/>
            <person name="Buck G.A."/>
        </authorList>
    </citation>
    <scope>NUCLEOTIDE SEQUENCE [LARGE SCALE GENOMIC DNA]</scope>
    <source>
        <strain evidence="2 3">025E</strain>
    </source>
</reference>
<evidence type="ECO:0000313" key="2">
    <source>
        <dbReference type="EMBL" id="RNE95589.1"/>
    </source>
</evidence>
<dbReference type="AlphaFoldDB" id="A0A3R7M3Q2"/>
<feature type="compositionally biased region" description="Basic and acidic residues" evidence="1">
    <location>
        <begin position="73"/>
        <end position="92"/>
    </location>
</feature>
<evidence type="ECO:0000256" key="1">
    <source>
        <dbReference type="SAM" id="MobiDB-lite"/>
    </source>
</evidence>
<feature type="region of interest" description="Disordered" evidence="1">
    <location>
        <begin position="60"/>
        <end position="112"/>
    </location>
</feature>
<organism evidence="2 3">
    <name type="scientific">Trypanosoma conorhini</name>
    <dbReference type="NCBI Taxonomy" id="83891"/>
    <lineage>
        <taxon>Eukaryota</taxon>
        <taxon>Discoba</taxon>
        <taxon>Euglenozoa</taxon>
        <taxon>Kinetoplastea</taxon>
        <taxon>Metakinetoplastina</taxon>
        <taxon>Trypanosomatida</taxon>
        <taxon>Trypanosomatidae</taxon>
        <taxon>Trypanosoma</taxon>
    </lineage>
</organism>
<feature type="compositionally biased region" description="Basic residues" evidence="1">
    <location>
        <begin position="60"/>
        <end position="69"/>
    </location>
</feature>
<proteinExistence type="predicted"/>